<proteinExistence type="predicted"/>
<sequence>MYICENQLNTIYSMNLTIENILLVGSLLLFVSIIVGKTSYKFGVPTLLLFLAIGMLAGSDGIGGIHFDNPKVAQFIGIVSLNFILFSGGLDTNWNAVKPILKEGIALSTLGVLFTALSLGTFVWLVTDFTIYESMLLGSIVSSTDAAAVFSILRSKSLALKTNLRPTLELESGSNDPMAYVLTIAFLTLVVHQDQSFASIIPLFFQQMILGAIAGFGFGRLSKIIINRIKLDFEGLYPVLVIALMFITFATTDFVGGNGFLAIYICAVYLGNQELIHKKTILKMYDGLAWLMQIVLFLTLGLLVYPSEVFPYMGIGLLISVFLILVARPIGVFLSLIFFKMRLRRRFYISWVGLRGAVPIVFATYPLLAGIDKAHMIFNIVFFISVTSVLIQGTTLSVVAKWLHVALPEKAKPISEIDKLIIDLPKSSLQEFEISPDSKAVNKRIVDLNFPHSAFIIMIKRNEVYLRPGGSTIIEAQDLLMVLADKQEDFSSVAACLDNRITTLKV</sequence>
<evidence type="ECO:0000256" key="2">
    <source>
        <dbReference type="ARBA" id="ARBA00022448"/>
    </source>
</evidence>
<reference evidence="12" key="2">
    <citation type="submission" date="2020-09" db="EMBL/GenBank/DDBJ databases">
        <authorList>
            <person name="Sun Q."/>
            <person name="Zhou Y."/>
        </authorList>
    </citation>
    <scope>NUCLEOTIDE SEQUENCE</scope>
    <source>
        <strain evidence="12">CGMCC 1.12506</strain>
    </source>
</reference>
<organism evidence="12 13">
    <name type="scientific">Flavobacterium orientale</name>
    <dbReference type="NCBI Taxonomy" id="1756020"/>
    <lineage>
        <taxon>Bacteria</taxon>
        <taxon>Pseudomonadati</taxon>
        <taxon>Bacteroidota</taxon>
        <taxon>Flavobacteriia</taxon>
        <taxon>Flavobacteriales</taxon>
        <taxon>Flavobacteriaceae</taxon>
        <taxon>Flavobacterium</taxon>
    </lineage>
</organism>
<keyword evidence="13" id="KW-1185">Reference proteome</keyword>
<feature type="transmembrane region" description="Helical" evidence="10">
    <location>
        <begin position="255"/>
        <end position="272"/>
    </location>
</feature>
<dbReference type="PANTHER" id="PTHR32507:SF7">
    <property type="entry name" value="K(+)_H(+) ANTIPORTER NHAP2"/>
    <property type="match status" value="1"/>
</dbReference>
<keyword evidence="2" id="KW-0813">Transport</keyword>
<reference evidence="12" key="1">
    <citation type="journal article" date="2014" name="Int. J. Syst. Evol. Microbiol.">
        <title>Complete genome sequence of Corynebacterium casei LMG S-19264T (=DSM 44701T), isolated from a smear-ripened cheese.</title>
        <authorList>
            <consortium name="US DOE Joint Genome Institute (JGI-PGF)"/>
            <person name="Walter F."/>
            <person name="Albersmeier A."/>
            <person name="Kalinowski J."/>
            <person name="Ruckert C."/>
        </authorList>
    </citation>
    <scope>NUCLEOTIDE SEQUENCE</scope>
    <source>
        <strain evidence="12">CGMCC 1.12506</strain>
    </source>
</reference>
<evidence type="ECO:0000256" key="9">
    <source>
        <dbReference type="ARBA" id="ARBA00023136"/>
    </source>
</evidence>
<evidence type="ECO:0000256" key="8">
    <source>
        <dbReference type="ARBA" id="ARBA00023065"/>
    </source>
</evidence>
<dbReference type="InterPro" id="IPR038770">
    <property type="entry name" value="Na+/solute_symporter_sf"/>
</dbReference>
<dbReference type="GO" id="GO:0005886">
    <property type="term" value="C:plasma membrane"/>
    <property type="evidence" value="ECO:0007669"/>
    <property type="project" value="UniProtKB-SubCell"/>
</dbReference>
<dbReference type="GO" id="GO:0015297">
    <property type="term" value="F:antiporter activity"/>
    <property type="evidence" value="ECO:0007669"/>
    <property type="project" value="UniProtKB-KW"/>
</dbReference>
<dbReference type="PROSITE" id="PS51202">
    <property type="entry name" value="RCK_C"/>
    <property type="match status" value="1"/>
</dbReference>
<evidence type="ECO:0000256" key="5">
    <source>
        <dbReference type="ARBA" id="ARBA00022538"/>
    </source>
</evidence>
<keyword evidence="6 10" id="KW-0812">Transmembrane</keyword>
<evidence type="ECO:0000256" key="1">
    <source>
        <dbReference type="ARBA" id="ARBA00004651"/>
    </source>
</evidence>
<feature type="transmembrane region" description="Helical" evidence="10">
    <location>
        <begin position="377"/>
        <end position="403"/>
    </location>
</feature>
<evidence type="ECO:0000256" key="10">
    <source>
        <dbReference type="SAM" id="Phobius"/>
    </source>
</evidence>
<feature type="transmembrane region" description="Helical" evidence="10">
    <location>
        <begin position="12"/>
        <end position="35"/>
    </location>
</feature>
<dbReference type="NCBIfam" id="NF003716">
    <property type="entry name" value="PRK05326.1-3"/>
    <property type="match status" value="1"/>
</dbReference>
<dbReference type="InterPro" id="IPR006153">
    <property type="entry name" value="Cation/H_exchanger_TM"/>
</dbReference>
<dbReference type="AlphaFoldDB" id="A0A917DBN4"/>
<dbReference type="EMBL" id="BMFG01000004">
    <property type="protein sequence ID" value="GGD24328.1"/>
    <property type="molecule type" value="Genomic_DNA"/>
</dbReference>
<feature type="transmembrane region" description="Helical" evidence="10">
    <location>
        <begin position="351"/>
        <end position="371"/>
    </location>
</feature>
<evidence type="ECO:0000256" key="3">
    <source>
        <dbReference type="ARBA" id="ARBA00022449"/>
    </source>
</evidence>
<dbReference type="GO" id="GO:0008324">
    <property type="term" value="F:monoatomic cation transmembrane transporter activity"/>
    <property type="evidence" value="ECO:0007669"/>
    <property type="project" value="InterPro"/>
</dbReference>
<feature type="transmembrane region" description="Helical" evidence="10">
    <location>
        <begin position="47"/>
        <end position="67"/>
    </location>
</feature>
<dbReference type="Gene3D" id="3.30.70.1450">
    <property type="entry name" value="Regulator of K+ conductance, C-terminal domain"/>
    <property type="match status" value="1"/>
</dbReference>
<feature type="transmembrane region" description="Helical" evidence="10">
    <location>
        <begin position="231"/>
        <end position="249"/>
    </location>
</feature>
<evidence type="ECO:0000313" key="13">
    <source>
        <dbReference type="Proteomes" id="UP000625735"/>
    </source>
</evidence>
<dbReference type="InterPro" id="IPR036721">
    <property type="entry name" value="RCK_C_sf"/>
</dbReference>
<keyword evidence="5" id="KW-0630">Potassium</keyword>
<dbReference type="GO" id="GO:0006813">
    <property type="term" value="P:potassium ion transport"/>
    <property type="evidence" value="ECO:0007669"/>
    <property type="project" value="UniProtKB-KW"/>
</dbReference>
<keyword evidence="4" id="KW-1003">Cell membrane</keyword>
<feature type="transmembrane region" description="Helical" evidence="10">
    <location>
        <begin position="104"/>
        <end position="125"/>
    </location>
</feature>
<feature type="transmembrane region" description="Helical" evidence="10">
    <location>
        <begin position="284"/>
        <end position="306"/>
    </location>
</feature>
<feature type="transmembrane region" description="Helical" evidence="10">
    <location>
        <begin position="312"/>
        <end position="339"/>
    </location>
</feature>
<gene>
    <name evidence="12" type="ORF">GCM10011343_13140</name>
</gene>
<accession>A0A917DBN4</accession>
<dbReference type="Pfam" id="PF02080">
    <property type="entry name" value="TrkA_C"/>
    <property type="match status" value="1"/>
</dbReference>
<dbReference type="SUPFAM" id="SSF116726">
    <property type="entry name" value="TrkA C-terminal domain-like"/>
    <property type="match status" value="1"/>
</dbReference>
<dbReference type="InterPro" id="IPR006037">
    <property type="entry name" value="RCK_C"/>
</dbReference>
<dbReference type="PANTHER" id="PTHR32507">
    <property type="entry name" value="NA(+)/H(+) ANTIPORTER 1"/>
    <property type="match status" value="1"/>
</dbReference>
<feature type="domain" description="RCK C-terminal" evidence="11">
    <location>
        <begin position="417"/>
        <end position="499"/>
    </location>
</feature>
<dbReference type="NCBIfam" id="NF003715">
    <property type="entry name" value="PRK05326.1-2"/>
    <property type="match status" value="1"/>
</dbReference>
<dbReference type="GO" id="GO:1902600">
    <property type="term" value="P:proton transmembrane transport"/>
    <property type="evidence" value="ECO:0007669"/>
    <property type="project" value="InterPro"/>
</dbReference>
<dbReference type="Pfam" id="PF00999">
    <property type="entry name" value="Na_H_Exchanger"/>
    <property type="match status" value="1"/>
</dbReference>
<comment type="caution">
    <text evidence="12">The sequence shown here is derived from an EMBL/GenBank/DDBJ whole genome shotgun (WGS) entry which is preliminary data.</text>
</comment>
<dbReference type="Gene3D" id="1.20.1530.20">
    <property type="match status" value="1"/>
</dbReference>
<dbReference type="Proteomes" id="UP000625735">
    <property type="component" value="Unassembled WGS sequence"/>
</dbReference>
<keyword evidence="7 10" id="KW-1133">Transmembrane helix</keyword>
<name>A0A917DBN4_9FLAO</name>
<feature type="transmembrane region" description="Helical" evidence="10">
    <location>
        <begin position="73"/>
        <end position="92"/>
    </location>
</feature>
<keyword evidence="5" id="KW-0633">Potassium transport</keyword>
<keyword evidence="8" id="KW-0406">Ion transport</keyword>
<evidence type="ECO:0000259" key="11">
    <source>
        <dbReference type="PROSITE" id="PS51202"/>
    </source>
</evidence>
<protein>
    <submittedName>
        <fullName evidence="12">K+/H+ antiporter</fullName>
    </submittedName>
</protein>
<evidence type="ECO:0000256" key="6">
    <source>
        <dbReference type="ARBA" id="ARBA00022692"/>
    </source>
</evidence>
<comment type="subcellular location">
    <subcellularLocation>
        <location evidence="1">Cell membrane</location>
        <topology evidence="1">Multi-pass membrane protein</topology>
    </subcellularLocation>
</comment>
<evidence type="ECO:0000256" key="7">
    <source>
        <dbReference type="ARBA" id="ARBA00022989"/>
    </source>
</evidence>
<evidence type="ECO:0000256" key="4">
    <source>
        <dbReference type="ARBA" id="ARBA00022475"/>
    </source>
</evidence>
<evidence type="ECO:0000313" key="12">
    <source>
        <dbReference type="EMBL" id="GGD24328.1"/>
    </source>
</evidence>
<keyword evidence="3" id="KW-0050">Antiport</keyword>
<feature type="transmembrane region" description="Helical" evidence="10">
    <location>
        <begin position="197"/>
        <end position="219"/>
    </location>
</feature>
<keyword evidence="9 10" id="KW-0472">Membrane</keyword>